<dbReference type="AlphaFoldDB" id="A0AAD0P7Y9"/>
<evidence type="ECO:0000256" key="1">
    <source>
        <dbReference type="SAM" id="MobiDB-lite"/>
    </source>
</evidence>
<name>A0AAD0P7Y9_MYCLR</name>
<reference evidence="2 3" key="1">
    <citation type="submission" date="2018-05" db="EMBL/GenBank/DDBJ databases">
        <title>Evolution of small genomes with special reference to Mycobacterium leprae.</title>
        <authorList>
            <person name="Mohanty P.S."/>
            <person name="Bansal A.K."/>
            <person name="Gupta U.D."/>
            <person name="Naaz F."/>
            <person name="Dwivedi V.D."/>
            <person name="Singh H."/>
            <person name="Gupta G."/>
            <person name="Sharma S."/>
            <person name="Arora M."/>
        </authorList>
    </citation>
    <scope>NUCLEOTIDE SEQUENCE [LARGE SCALE GENOMIC DNA]</scope>
    <source>
        <strain evidence="2 3">MRHRU-235-G</strain>
    </source>
</reference>
<feature type="region of interest" description="Disordered" evidence="1">
    <location>
        <begin position="72"/>
        <end position="103"/>
    </location>
</feature>
<accession>A0AAD0P7Y9</accession>
<evidence type="ECO:0000313" key="3">
    <source>
        <dbReference type="Proteomes" id="UP000249682"/>
    </source>
</evidence>
<gene>
    <name evidence="2" type="ORF">DIJ64_06480</name>
</gene>
<sequence length="103" mass="11148">MRSHYTSIHFAPAAHRIKQRVASKPVADHANEFDTRATAPQRPVRVSIGRGIVGVIEALGGYRARGRACSGAATLTTPTPQGHDMHTKTPLPRGANNYLRAPR</sequence>
<proteinExistence type="predicted"/>
<protein>
    <submittedName>
        <fullName evidence="2">Uncharacterized protein</fullName>
    </submittedName>
</protein>
<evidence type="ECO:0000313" key="2">
    <source>
        <dbReference type="EMBL" id="AWV47841.1"/>
    </source>
</evidence>
<organism evidence="2 3">
    <name type="scientific">Mycobacterium leprae</name>
    <dbReference type="NCBI Taxonomy" id="1769"/>
    <lineage>
        <taxon>Bacteria</taxon>
        <taxon>Bacillati</taxon>
        <taxon>Actinomycetota</taxon>
        <taxon>Actinomycetes</taxon>
        <taxon>Mycobacteriales</taxon>
        <taxon>Mycobacteriaceae</taxon>
        <taxon>Mycobacterium</taxon>
    </lineage>
</organism>
<dbReference type="EMBL" id="CP029543">
    <property type="protein sequence ID" value="AWV47841.1"/>
    <property type="molecule type" value="Genomic_DNA"/>
</dbReference>
<dbReference type="Proteomes" id="UP000249682">
    <property type="component" value="Chromosome"/>
</dbReference>